<dbReference type="EMBL" id="LR797041">
    <property type="protein sequence ID" value="CAB4182373.1"/>
    <property type="molecule type" value="Genomic_DNA"/>
</dbReference>
<accession>A0A6J5QDL3</accession>
<gene>
    <name evidence="1" type="ORF">UFOVP1090_5</name>
</gene>
<proteinExistence type="predicted"/>
<evidence type="ECO:0000313" key="1">
    <source>
        <dbReference type="EMBL" id="CAB4182373.1"/>
    </source>
</evidence>
<protein>
    <submittedName>
        <fullName evidence="1">Uncharacterized protein</fullName>
    </submittedName>
</protein>
<reference evidence="1" key="1">
    <citation type="submission" date="2020-05" db="EMBL/GenBank/DDBJ databases">
        <authorList>
            <person name="Chiriac C."/>
            <person name="Salcher M."/>
            <person name="Ghai R."/>
            <person name="Kavagutti S V."/>
        </authorList>
    </citation>
    <scope>NUCLEOTIDE SEQUENCE</scope>
</reference>
<organism evidence="1">
    <name type="scientific">uncultured Caudovirales phage</name>
    <dbReference type="NCBI Taxonomy" id="2100421"/>
    <lineage>
        <taxon>Viruses</taxon>
        <taxon>Duplodnaviria</taxon>
        <taxon>Heunggongvirae</taxon>
        <taxon>Uroviricota</taxon>
        <taxon>Caudoviricetes</taxon>
        <taxon>Peduoviridae</taxon>
        <taxon>Maltschvirus</taxon>
        <taxon>Maltschvirus maltsch</taxon>
    </lineage>
</organism>
<sequence>MAEKSTKKAQKPADVAPAAVATQKAVKAAKPKTVDIFKFLKPVAEGDKLAPQARVIVNVLSEHAANGLNRDDLVTALVGKLNTRQPESRILTYYQKTLAEGGYIQIEQTEVAAEVAAA</sequence>
<name>A0A6J5QDL3_9CAUD</name>